<dbReference type="EMBL" id="JACHVB010000035">
    <property type="protein sequence ID" value="MBC2595037.1"/>
    <property type="molecule type" value="Genomic_DNA"/>
</dbReference>
<dbReference type="Pfam" id="PF06429">
    <property type="entry name" value="Flg_bbr_C"/>
    <property type="match status" value="1"/>
</dbReference>
<dbReference type="AlphaFoldDB" id="A0A842HHL5"/>
<gene>
    <name evidence="9" type="primary">flgK</name>
    <name evidence="9" type="ORF">H5P28_12285</name>
</gene>
<evidence type="ECO:0000256" key="6">
    <source>
        <dbReference type="ARBA" id="ARBA00023143"/>
    </source>
</evidence>
<evidence type="ECO:0000256" key="1">
    <source>
        <dbReference type="ARBA" id="ARBA00004365"/>
    </source>
</evidence>
<dbReference type="SUPFAM" id="SSF64518">
    <property type="entry name" value="Phase 1 flagellin"/>
    <property type="match status" value="1"/>
</dbReference>
<comment type="similarity">
    <text evidence="3">Belongs to the flagella basal body rod proteins family.</text>
</comment>
<dbReference type="NCBIfam" id="TIGR02492">
    <property type="entry name" value="flgK_ends"/>
    <property type="match status" value="1"/>
</dbReference>
<keyword evidence="6" id="KW-0975">Bacterial flagellum</keyword>
<keyword evidence="5" id="KW-0964">Secreted</keyword>
<keyword evidence="10" id="KW-1185">Reference proteome</keyword>
<dbReference type="Pfam" id="PF22638">
    <property type="entry name" value="FlgK_D1"/>
    <property type="match status" value="1"/>
</dbReference>
<protein>
    <recommendedName>
        <fullName evidence="4">Flagellar hook-associated protein 1</fullName>
    </recommendedName>
</protein>
<dbReference type="GO" id="GO:0005576">
    <property type="term" value="C:extracellular region"/>
    <property type="evidence" value="ECO:0007669"/>
    <property type="project" value="UniProtKB-SubCell"/>
</dbReference>
<accession>A0A842HHL5</accession>
<reference evidence="9 10" key="1">
    <citation type="submission" date="2020-07" db="EMBL/GenBank/DDBJ databases">
        <authorList>
            <person name="Feng X."/>
        </authorList>
    </citation>
    <scope>NUCLEOTIDE SEQUENCE [LARGE SCALE GENOMIC DNA]</scope>
    <source>
        <strain evidence="9 10">JCM31066</strain>
    </source>
</reference>
<evidence type="ECO:0000256" key="3">
    <source>
        <dbReference type="ARBA" id="ARBA00009677"/>
    </source>
</evidence>
<sequence length="486" mass="51201">MSGLFSSLSSTAGALRAHGLAVELTGKNIANVNNAAYARQRVTTGANVYTGGASVSIEQVRNRLLDAQIAAQGGTRAGLEVRADIASQTLTALGESIDRLDDPQFIDDAAEGGNGIRSALDGFFNAFEEWSSNPGDAARRTQVMASAETLVDTFHRVDQQLGEIEKNARQSAASEVESLNGQLAEVHELNLRIARVESGGRETAADLRDRRQQLLENLAQSAGIHANEQANGTVTLSLTTSVGEDRILLDAAGPRTLSYDAESDRYQLPGGGEAFQPEQGRLGALSRSLKEVTGQARSDLDALAASVAEQVNTLYHRPYAAATAGPPATGEVSEANFFGQPTPPGVGTAVTAASIALFEHSDSPAFEALSASSLRSATGESGNDLARALADLRDARPSTLGGNSLGDFPRSLVSKLAVQTSQLQDSLNAQGDIEELLLSRRAGESGVSMDEEVANLVQYQQAFQASSRVFNTLSEMLDTVINQLRS</sequence>
<name>A0A842HHL5_9BACT</name>
<comment type="caution">
    <text evidence="9">The sequence shown here is derived from an EMBL/GenBank/DDBJ whole genome shotgun (WGS) entry which is preliminary data.</text>
</comment>
<evidence type="ECO:0000313" key="10">
    <source>
        <dbReference type="Proteomes" id="UP000546464"/>
    </source>
</evidence>
<dbReference type="PANTHER" id="PTHR30033:SF1">
    <property type="entry name" value="FLAGELLAR HOOK-ASSOCIATED PROTEIN 1"/>
    <property type="match status" value="1"/>
</dbReference>
<feature type="domain" description="Flagellar basal-body/hook protein C-terminal" evidence="7">
    <location>
        <begin position="445"/>
        <end position="483"/>
    </location>
</feature>
<dbReference type="GO" id="GO:0009424">
    <property type="term" value="C:bacterial-type flagellum hook"/>
    <property type="evidence" value="ECO:0007669"/>
    <property type="project" value="InterPro"/>
</dbReference>
<evidence type="ECO:0000259" key="7">
    <source>
        <dbReference type="Pfam" id="PF06429"/>
    </source>
</evidence>
<dbReference type="GO" id="GO:0044780">
    <property type="term" value="P:bacterial-type flagellum assembly"/>
    <property type="evidence" value="ECO:0007669"/>
    <property type="project" value="InterPro"/>
</dbReference>
<dbReference type="PANTHER" id="PTHR30033">
    <property type="entry name" value="FLAGELLAR HOOK-ASSOCIATED PROTEIN 1"/>
    <property type="match status" value="1"/>
</dbReference>
<dbReference type="InterPro" id="IPR053927">
    <property type="entry name" value="FlgK_helical"/>
</dbReference>
<keyword evidence="9" id="KW-0966">Cell projection</keyword>
<organism evidence="9 10">
    <name type="scientific">Ruficoccus amylovorans</name>
    <dbReference type="NCBI Taxonomy" id="1804625"/>
    <lineage>
        <taxon>Bacteria</taxon>
        <taxon>Pseudomonadati</taxon>
        <taxon>Verrucomicrobiota</taxon>
        <taxon>Opitutia</taxon>
        <taxon>Puniceicoccales</taxon>
        <taxon>Cerasicoccaceae</taxon>
        <taxon>Ruficoccus</taxon>
    </lineage>
</organism>
<evidence type="ECO:0000313" key="9">
    <source>
        <dbReference type="EMBL" id="MBC2595037.1"/>
    </source>
</evidence>
<dbReference type="InterPro" id="IPR010930">
    <property type="entry name" value="Flg_bb/hook_C_dom"/>
</dbReference>
<comment type="subcellular location">
    <subcellularLocation>
        <location evidence="1">Bacterial flagellum</location>
    </subcellularLocation>
    <subcellularLocation>
        <location evidence="2">Secreted</location>
    </subcellularLocation>
</comment>
<feature type="domain" description="Flagellar hook-associated protein FlgK helical" evidence="8">
    <location>
        <begin position="110"/>
        <end position="315"/>
    </location>
</feature>
<dbReference type="Proteomes" id="UP000546464">
    <property type="component" value="Unassembled WGS sequence"/>
</dbReference>
<keyword evidence="9" id="KW-0282">Flagellum</keyword>
<evidence type="ECO:0000259" key="8">
    <source>
        <dbReference type="Pfam" id="PF22638"/>
    </source>
</evidence>
<proteinExistence type="inferred from homology"/>
<dbReference type="RefSeq" id="WP_185676002.1">
    <property type="nucleotide sequence ID" value="NZ_JACHVB010000035.1"/>
</dbReference>
<evidence type="ECO:0000256" key="5">
    <source>
        <dbReference type="ARBA" id="ARBA00022525"/>
    </source>
</evidence>
<evidence type="ECO:0000256" key="2">
    <source>
        <dbReference type="ARBA" id="ARBA00004613"/>
    </source>
</evidence>
<dbReference type="InterPro" id="IPR002371">
    <property type="entry name" value="FlgK"/>
</dbReference>
<keyword evidence="9" id="KW-0969">Cilium</keyword>
<dbReference type="GO" id="GO:0005198">
    <property type="term" value="F:structural molecule activity"/>
    <property type="evidence" value="ECO:0007669"/>
    <property type="project" value="InterPro"/>
</dbReference>
<evidence type="ECO:0000256" key="4">
    <source>
        <dbReference type="ARBA" id="ARBA00016244"/>
    </source>
</evidence>